<dbReference type="AlphaFoldDB" id="A0A0D0BDX8"/>
<keyword evidence="2" id="KW-1185">Reference proteome</keyword>
<organism evidence="1 2">
    <name type="scientific">Collybiopsis luxurians FD-317 M1</name>
    <dbReference type="NCBI Taxonomy" id="944289"/>
    <lineage>
        <taxon>Eukaryota</taxon>
        <taxon>Fungi</taxon>
        <taxon>Dikarya</taxon>
        <taxon>Basidiomycota</taxon>
        <taxon>Agaricomycotina</taxon>
        <taxon>Agaricomycetes</taxon>
        <taxon>Agaricomycetidae</taxon>
        <taxon>Agaricales</taxon>
        <taxon>Marasmiineae</taxon>
        <taxon>Omphalotaceae</taxon>
        <taxon>Collybiopsis</taxon>
        <taxon>Collybiopsis luxurians</taxon>
    </lineage>
</organism>
<evidence type="ECO:0000313" key="1">
    <source>
        <dbReference type="EMBL" id="KIK52806.1"/>
    </source>
</evidence>
<protein>
    <submittedName>
        <fullName evidence="1">Uncharacterized protein</fullName>
    </submittedName>
</protein>
<sequence>MQHDTCALYDIKRLQQELADLRWHSILYICNDLWIVPMKDIDDIIIEKNSLSHLRMAHSLMSWQAMKDLADTMTYETANRIGSVHRWLCQPLYDQEKLEKSLDTAPRDALLFVCQDLNRMPLTPAYEFQVAKFDNCPSLAYYETSGSSIVA</sequence>
<dbReference type="Proteomes" id="UP000053593">
    <property type="component" value="Unassembled WGS sequence"/>
</dbReference>
<evidence type="ECO:0000313" key="2">
    <source>
        <dbReference type="Proteomes" id="UP000053593"/>
    </source>
</evidence>
<reference evidence="1 2" key="1">
    <citation type="submission" date="2014-04" db="EMBL/GenBank/DDBJ databases">
        <title>Evolutionary Origins and Diversification of the Mycorrhizal Mutualists.</title>
        <authorList>
            <consortium name="DOE Joint Genome Institute"/>
            <consortium name="Mycorrhizal Genomics Consortium"/>
            <person name="Kohler A."/>
            <person name="Kuo A."/>
            <person name="Nagy L.G."/>
            <person name="Floudas D."/>
            <person name="Copeland A."/>
            <person name="Barry K.W."/>
            <person name="Cichocki N."/>
            <person name="Veneault-Fourrey C."/>
            <person name="LaButti K."/>
            <person name="Lindquist E.A."/>
            <person name="Lipzen A."/>
            <person name="Lundell T."/>
            <person name="Morin E."/>
            <person name="Murat C."/>
            <person name="Riley R."/>
            <person name="Ohm R."/>
            <person name="Sun H."/>
            <person name="Tunlid A."/>
            <person name="Henrissat B."/>
            <person name="Grigoriev I.V."/>
            <person name="Hibbett D.S."/>
            <person name="Martin F."/>
        </authorList>
    </citation>
    <scope>NUCLEOTIDE SEQUENCE [LARGE SCALE GENOMIC DNA]</scope>
    <source>
        <strain evidence="1 2">FD-317 M1</strain>
    </source>
</reference>
<dbReference type="EMBL" id="KN834837">
    <property type="protein sequence ID" value="KIK52806.1"/>
    <property type="molecule type" value="Genomic_DNA"/>
</dbReference>
<name>A0A0D0BDX8_9AGAR</name>
<dbReference type="HOGENOM" id="CLU_1731673_0_0_1"/>
<proteinExistence type="predicted"/>
<accession>A0A0D0BDX8</accession>
<gene>
    <name evidence="1" type="ORF">GYMLUDRAFT_250934</name>
</gene>